<dbReference type="Gene3D" id="3.30.420.40">
    <property type="match status" value="2"/>
</dbReference>
<accession>A0A975IYY0</accession>
<proteinExistence type="inferred from homology"/>
<evidence type="ECO:0000256" key="1">
    <source>
        <dbReference type="ARBA" id="ARBA00006479"/>
    </source>
</evidence>
<dbReference type="InterPro" id="IPR043129">
    <property type="entry name" value="ATPase_NBD"/>
</dbReference>
<evidence type="ECO:0000313" key="3">
    <source>
        <dbReference type="Proteomes" id="UP000676169"/>
    </source>
</evidence>
<keyword evidence="3" id="KW-1185">Reference proteome</keyword>
<gene>
    <name evidence="2" type="ORF">KBB96_17805</name>
</gene>
<dbReference type="EMBL" id="CP073100">
    <property type="protein sequence ID" value="QUE50702.1"/>
    <property type="molecule type" value="Genomic_DNA"/>
</dbReference>
<sequence>MSDTPLAIGIDFGGTSVKTGVVFRGNVIDHAPPISTQDFDEPEDLIDAMVRVIEDLRSRHSHIAAIGVGMPGFVDFDRGVVYNLTNVRGWVEIPLKAKLEEKTGLPAVVENDANCMAYAEWKRGAGRGLKHLVCLTLGTGVGGGIIANGQMVRGARHGAGEVGQTSIDYRGRRGAYGNLGALEDYVGNNEITNTAVEAYHAAGTHKSAEDCTPAGLASAAHAGDPIALQIWDDVGEKLACTIMNCCWLLNPEAIIIGGGVARAGDLVFGPMTSHLYAQLSAPFKDHLMILPARFGNEAGMIGAAALALEQAGFPVEP</sequence>
<dbReference type="RefSeq" id="WP_211630842.1">
    <property type="nucleotide sequence ID" value="NZ_CP073100.1"/>
</dbReference>
<dbReference type="PANTHER" id="PTHR18964">
    <property type="entry name" value="ROK (REPRESSOR, ORF, KINASE) FAMILY"/>
    <property type="match status" value="1"/>
</dbReference>
<dbReference type="AlphaFoldDB" id="A0A975IYY0"/>
<dbReference type="KEGG" id="lamb:KBB96_17805"/>
<dbReference type="Proteomes" id="UP000676169">
    <property type="component" value="Chromosome"/>
</dbReference>
<protein>
    <submittedName>
        <fullName evidence="2">ROK family protein</fullName>
    </submittedName>
</protein>
<reference evidence="2" key="1">
    <citation type="submission" date="2021-04" db="EMBL/GenBank/DDBJ databases">
        <title>Luteolibacter sp. 32A isolated from the skin of an Anderson's salamander (Ambystoma andersonii).</title>
        <authorList>
            <person name="Spergser J."/>
            <person name="Busse H.-J."/>
        </authorList>
    </citation>
    <scope>NUCLEOTIDE SEQUENCE</scope>
    <source>
        <strain evidence="2">32A</strain>
    </source>
</reference>
<dbReference type="Pfam" id="PF00480">
    <property type="entry name" value="ROK"/>
    <property type="match status" value="1"/>
</dbReference>
<evidence type="ECO:0000313" key="2">
    <source>
        <dbReference type="EMBL" id="QUE50702.1"/>
    </source>
</evidence>
<name>A0A975IYY0_9BACT</name>
<dbReference type="PANTHER" id="PTHR18964:SF149">
    <property type="entry name" value="BIFUNCTIONAL UDP-N-ACETYLGLUCOSAMINE 2-EPIMERASE_N-ACETYLMANNOSAMINE KINASE"/>
    <property type="match status" value="1"/>
</dbReference>
<organism evidence="2 3">
    <name type="scientific">Luteolibacter ambystomatis</name>
    <dbReference type="NCBI Taxonomy" id="2824561"/>
    <lineage>
        <taxon>Bacteria</taxon>
        <taxon>Pseudomonadati</taxon>
        <taxon>Verrucomicrobiota</taxon>
        <taxon>Verrucomicrobiia</taxon>
        <taxon>Verrucomicrobiales</taxon>
        <taxon>Verrucomicrobiaceae</taxon>
        <taxon>Luteolibacter</taxon>
    </lineage>
</organism>
<dbReference type="SUPFAM" id="SSF53067">
    <property type="entry name" value="Actin-like ATPase domain"/>
    <property type="match status" value="1"/>
</dbReference>
<dbReference type="InterPro" id="IPR000600">
    <property type="entry name" value="ROK"/>
</dbReference>
<comment type="similarity">
    <text evidence="1">Belongs to the ROK (NagC/XylR) family.</text>
</comment>